<proteinExistence type="inferred from homology"/>
<comment type="similarity">
    <text evidence="1">Belongs to the LEA type SMP family.</text>
</comment>
<dbReference type="PANTHER" id="PTHR31174:SF7">
    <property type="entry name" value="LATE EMBRYOGENESIS ABUNDANT PROTEIN 31-RELATED"/>
    <property type="match status" value="1"/>
</dbReference>
<dbReference type="InterPro" id="IPR007011">
    <property type="entry name" value="LEA_SMP_dom"/>
</dbReference>
<feature type="region of interest" description="Disordered" evidence="3">
    <location>
        <begin position="65"/>
        <end position="101"/>
    </location>
</feature>
<keyword evidence="6" id="KW-1185">Reference proteome</keyword>
<name>A0AAV1R005_9ROSI</name>
<sequence>MSQGHHARRPQAGGQDKPMRQEGGLEQDRPIRYGDVFNVSGDLATRIIAPEDANMMQSAENTVLGQTQKGGPAATMQSAGTRNEQAGFVSHRQASDAAADHGVSVTENDIPGARIVTESVAGQVLSNILLQ</sequence>
<dbReference type="PANTHER" id="PTHR31174">
    <property type="entry name" value="SEED MATURATION FAMILY PROTEIN"/>
    <property type="match status" value="1"/>
</dbReference>
<feature type="region of interest" description="Disordered" evidence="3">
    <location>
        <begin position="1"/>
        <end position="33"/>
    </location>
</feature>
<comment type="caution">
    <text evidence="5">The sequence shown here is derived from an EMBL/GenBank/DDBJ whole genome shotgun (WGS) entry which is preliminary data.</text>
</comment>
<dbReference type="EMBL" id="CAWUPB010000851">
    <property type="protein sequence ID" value="CAK7327061.1"/>
    <property type="molecule type" value="Genomic_DNA"/>
</dbReference>
<dbReference type="Pfam" id="PF04927">
    <property type="entry name" value="SMP"/>
    <property type="match status" value="1"/>
</dbReference>
<feature type="domain" description="SMP" evidence="4">
    <location>
        <begin position="31"/>
        <end position="85"/>
    </location>
</feature>
<feature type="compositionally biased region" description="Polar residues" evidence="3">
    <location>
        <begin position="65"/>
        <end position="84"/>
    </location>
</feature>
<evidence type="ECO:0000259" key="4">
    <source>
        <dbReference type="Pfam" id="PF04927"/>
    </source>
</evidence>
<organism evidence="5 6">
    <name type="scientific">Dovyalis caffra</name>
    <dbReference type="NCBI Taxonomy" id="77055"/>
    <lineage>
        <taxon>Eukaryota</taxon>
        <taxon>Viridiplantae</taxon>
        <taxon>Streptophyta</taxon>
        <taxon>Embryophyta</taxon>
        <taxon>Tracheophyta</taxon>
        <taxon>Spermatophyta</taxon>
        <taxon>Magnoliopsida</taxon>
        <taxon>eudicotyledons</taxon>
        <taxon>Gunneridae</taxon>
        <taxon>Pentapetalae</taxon>
        <taxon>rosids</taxon>
        <taxon>fabids</taxon>
        <taxon>Malpighiales</taxon>
        <taxon>Salicaceae</taxon>
        <taxon>Flacourtieae</taxon>
        <taxon>Dovyalis</taxon>
    </lineage>
</organism>
<reference evidence="5 6" key="1">
    <citation type="submission" date="2024-01" db="EMBL/GenBank/DDBJ databases">
        <authorList>
            <person name="Waweru B."/>
        </authorList>
    </citation>
    <scope>NUCLEOTIDE SEQUENCE [LARGE SCALE GENOMIC DNA]</scope>
</reference>
<accession>A0AAV1R005</accession>
<dbReference type="Proteomes" id="UP001314170">
    <property type="component" value="Unassembled WGS sequence"/>
</dbReference>
<dbReference type="InterPro" id="IPR042971">
    <property type="entry name" value="LEA_SMP"/>
</dbReference>
<evidence type="ECO:0000256" key="3">
    <source>
        <dbReference type="SAM" id="MobiDB-lite"/>
    </source>
</evidence>
<gene>
    <name evidence="5" type="ORF">DCAF_LOCUS4768</name>
</gene>
<protein>
    <recommendedName>
        <fullName evidence="4">SMP domain-containing protein</fullName>
    </recommendedName>
</protein>
<evidence type="ECO:0000313" key="6">
    <source>
        <dbReference type="Proteomes" id="UP001314170"/>
    </source>
</evidence>
<keyword evidence="2" id="KW-0677">Repeat</keyword>
<evidence type="ECO:0000256" key="1">
    <source>
        <dbReference type="ARBA" id="ARBA00010733"/>
    </source>
</evidence>
<evidence type="ECO:0000256" key="2">
    <source>
        <dbReference type="ARBA" id="ARBA00022737"/>
    </source>
</evidence>
<evidence type="ECO:0000313" key="5">
    <source>
        <dbReference type="EMBL" id="CAK7327061.1"/>
    </source>
</evidence>
<dbReference type="AlphaFoldDB" id="A0AAV1R005"/>